<dbReference type="Gene3D" id="3.60.21.10">
    <property type="match status" value="1"/>
</dbReference>
<feature type="region of interest" description="Disordered" evidence="3">
    <location>
        <begin position="362"/>
        <end position="399"/>
    </location>
</feature>
<evidence type="ECO:0000259" key="4">
    <source>
        <dbReference type="Pfam" id="PF19272"/>
    </source>
</evidence>
<evidence type="ECO:0000313" key="5">
    <source>
        <dbReference type="EMBL" id="GAA5803969.1"/>
    </source>
</evidence>
<evidence type="ECO:0000256" key="1">
    <source>
        <dbReference type="ARBA" id="ARBA00022801"/>
    </source>
</evidence>
<protein>
    <recommendedName>
        <fullName evidence="4">Sphingomyelin phosphodiesterase C-terminal domain-containing protein</fullName>
    </recommendedName>
</protein>
<dbReference type="EMBL" id="BAABUJ010000031">
    <property type="protein sequence ID" value="GAA5803969.1"/>
    <property type="molecule type" value="Genomic_DNA"/>
</dbReference>
<evidence type="ECO:0000256" key="2">
    <source>
        <dbReference type="ARBA" id="ARBA00023180"/>
    </source>
</evidence>
<comment type="caution">
    <text evidence="5">The sequence shown here is derived from an EMBL/GenBank/DDBJ whole genome shotgun (WGS) entry which is preliminary data.</text>
</comment>
<keyword evidence="6" id="KW-1185">Reference proteome</keyword>
<accession>A0ABP9YAH8</accession>
<evidence type="ECO:0000256" key="3">
    <source>
        <dbReference type="SAM" id="MobiDB-lite"/>
    </source>
</evidence>
<dbReference type="PANTHER" id="PTHR10340">
    <property type="entry name" value="SPHINGOMYELIN PHOSPHODIESTERASE"/>
    <property type="match status" value="1"/>
</dbReference>
<organism evidence="5 6">
    <name type="scientific">Helicostylum pulchrum</name>
    <dbReference type="NCBI Taxonomy" id="562976"/>
    <lineage>
        <taxon>Eukaryota</taxon>
        <taxon>Fungi</taxon>
        <taxon>Fungi incertae sedis</taxon>
        <taxon>Mucoromycota</taxon>
        <taxon>Mucoromycotina</taxon>
        <taxon>Mucoromycetes</taxon>
        <taxon>Mucorales</taxon>
        <taxon>Mucorineae</taxon>
        <taxon>Mucoraceae</taxon>
        <taxon>Helicostylum</taxon>
    </lineage>
</organism>
<dbReference type="SUPFAM" id="SSF56300">
    <property type="entry name" value="Metallo-dependent phosphatases"/>
    <property type="match status" value="1"/>
</dbReference>
<dbReference type="Proteomes" id="UP001476247">
    <property type="component" value="Unassembled WGS sequence"/>
</dbReference>
<proteinExistence type="predicted"/>
<feature type="compositionally biased region" description="Acidic residues" evidence="3">
    <location>
        <begin position="366"/>
        <end position="394"/>
    </location>
</feature>
<feature type="domain" description="Sphingomyelin phosphodiesterase C-terminal" evidence="4">
    <location>
        <begin position="400"/>
        <end position="471"/>
    </location>
</feature>
<dbReference type="Pfam" id="PF19272">
    <property type="entry name" value="ASMase_C"/>
    <property type="match status" value="1"/>
</dbReference>
<keyword evidence="1" id="KW-0378">Hydrolase</keyword>
<reference evidence="5 6" key="1">
    <citation type="submission" date="2024-04" db="EMBL/GenBank/DDBJ databases">
        <title>genome sequences of Mucor flavus KT1a and Helicostylum pulchrum KT1b strains isolation_sourced from the surface of a dry-aged beef.</title>
        <authorList>
            <person name="Toyotome T."/>
            <person name="Hosono M."/>
            <person name="Torimaru M."/>
            <person name="Fukuda K."/>
            <person name="Mikami N."/>
        </authorList>
    </citation>
    <scope>NUCLEOTIDE SEQUENCE [LARGE SCALE GENOMIC DNA]</scope>
    <source>
        <strain evidence="5 6">KT1b</strain>
    </source>
</reference>
<keyword evidence="2" id="KW-0325">Glycoprotein</keyword>
<name>A0ABP9YAH8_9FUNG</name>
<gene>
    <name evidence="5" type="ORF">HPULCUR_009454</name>
</gene>
<sequence length="482" mass="56333">MHVDEDYIEGATVRSACHELPSAFNAQKKHKSHPDILAGKYGTPGEKCDAPVILAQETLDWISREWKDKLDFVIWTGDNSKHDWDKKNKRKRRDIYELNQRVTDMVLDTFWPSSIPVIPSFGNNDVYPHNQIGGPDTDGDLLSFYEQMWRPWIPKDQRSTFRQGGYYIKQVAARLNVLTLNTMYFYTKNKSVKNCKHPDSPAFIQLVWFEDQLKKARSKQEKIYVIGHVPPSPRDYKGTCLSEYKRIAANYTDVVMGQFFAHLNMDHFLMFDGREDSSATCNLDETDPVHQHVLDIADYDNDQEVHVTRNIKAYLGWLREMYQDIDPLDDKRAPPNGQTPLVVVQVSPSVLPVYNPAVRIYKYEINPEDNEDDDEDDDDDDEDDEDDDDDDEDELKPHGTLLSYSQYYADLSKWNQIRDQKLEYELEYSTDEAYGMEDLTVESYFELAKAMVENTEEGQRLWSTYRHHMLVRTQNYTTDTLY</sequence>
<dbReference type="PANTHER" id="PTHR10340:SF55">
    <property type="entry name" value="ENDOPOLYPHOSPHATASE"/>
    <property type="match status" value="1"/>
</dbReference>
<dbReference type="InterPro" id="IPR029052">
    <property type="entry name" value="Metallo-depent_PP-like"/>
</dbReference>
<dbReference type="InterPro" id="IPR045473">
    <property type="entry name" value="ASM_C"/>
</dbReference>
<evidence type="ECO:0000313" key="6">
    <source>
        <dbReference type="Proteomes" id="UP001476247"/>
    </source>
</evidence>